<comment type="pathway">
    <text evidence="1">Lipid metabolism.</text>
</comment>
<dbReference type="InterPro" id="IPR014030">
    <property type="entry name" value="Ketoacyl_synth_N"/>
</dbReference>
<keyword evidence="6" id="KW-0443">Lipid metabolism</keyword>
<dbReference type="SMART" id="SM00822">
    <property type="entry name" value="PKS_KR"/>
    <property type="match status" value="2"/>
</dbReference>
<feature type="active site" description="Proton donor; for dehydratase activity" evidence="9">
    <location>
        <position position="1045"/>
    </location>
</feature>
<dbReference type="PROSITE" id="PS50075">
    <property type="entry name" value="CARRIER"/>
    <property type="match status" value="2"/>
</dbReference>
<dbReference type="Pfam" id="PF00550">
    <property type="entry name" value="PP-binding"/>
    <property type="match status" value="2"/>
</dbReference>
<dbReference type="Pfam" id="PF21089">
    <property type="entry name" value="PKS_DH_N"/>
    <property type="match status" value="2"/>
</dbReference>
<dbReference type="Pfam" id="PF14765">
    <property type="entry name" value="PS-DH"/>
    <property type="match status" value="2"/>
</dbReference>
<dbReference type="Proteomes" id="UP000193087">
    <property type="component" value="Unassembled WGS sequence"/>
</dbReference>
<proteinExistence type="predicted"/>
<evidence type="ECO:0000256" key="9">
    <source>
        <dbReference type="PROSITE-ProRule" id="PRU01363"/>
    </source>
</evidence>
<dbReference type="Pfam" id="PF00698">
    <property type="entry name" value="Acyl_transf_1"/>
    <property type="match status" value="2"/>
</dbReference>
<dbReference type="InterPro" id="IPR013968">
    <property type="entry name" value="PKS_KR"/>
</dbReference>
<dbReference type="InterPro" id="IPR009081">
    <property type="entry name" value="PP-bd_ACP"/>
</dbReference>
<dbReference type="Gene3D" id="1.10.1200.10">
    <property type="entry name" value="ACP-like"/>
    <property type="match status" value="2"/>
</dbReference>
<feature type="domain" description="PKS/mFAS DH" evidence="13">
    <location>
        <begin position="2596"/>
        <end position="2875"/>
    </location>
</feature>
<dbReference type="InterPro" id="IPR036736">
    <property type="entry name" value="ACP-like_sf"/>
</dbReference>
<dbReference type="InterPro" id="IPR049900">
    <property type="entry name" value="PKS_mFAS_DH"/>
</dbReference>
<dbReference type="SMART" id="SM00826">
    <property type="entry name" value="PKS_DH"/>
    <property type="match status" value="2"/>
</dbReference>
<keyword evidence="2" id="KW-0596">Phosphopantetheine</keyword>
<dbReference type="Pfam" id="PF22621">
    <property type="entry name" value="CurL-like_PKS_C"/>
    <property type="match status" value="1"/>
</dbReference>
<organism evidence="14 15">
    <name type="scientific">Mycobacterium riyadhense</name>
    <dbReference type="NCBI Taxonomy" id="486698"/>
    <lineage>
        <taxon>Bacteria</taxon>
        <taxon>Bacillati</taxon>
        <taxon>Actinomycetota</taxon>
        <taxon>Actinomycetes</taxon>
        <taxon>Mycobacteriales</taxon>
        <taxon>Mycobacteriaceae</taxon>
        <taxon>Mycobacterium</taxon>
    </lineage>
</organism>
<evidence type="ECO:0000313" key="14">
    <source>
        <dbReference type="EMBL" id="ORW82403.1"/>
    </source>
</evidence>
<dbReference type="InterPro" id="IPR006162">
    <property type="entry name" value="Ppantetheine_attach_site"/>
</dbReference>
<evidence type="ECO:0000259" key="13">
    <source>
        <dbReference type="PROSITE" id="PS52019"/>
    </source>
</evidence>
<dbReference type="InterPro" id="IPR032821">
    <property type="entry name" value="PKS_assoc"/>
</dbReference>
<dbReference type="FunFam" id="1.10.1200.10:FF:000007">
    <property type="entry name" value="Probable polyketide synthase pks17"/>
    <property type="match status" value="2"/>
</dbReference>
<dbReference type="InterPro" id="IPR057326">
    <property type="entry name" value="KR_dom"/>
</dbReference>
<feature type="active site" description="Proton donor; for dehydratase activity" evidence="9">
    <location>
        <position position="2796"/>
    </location>
</feature>
<dbReference type="SMART" id="SM01294">
    <property type="entry name" value="PKS_PP_betabranch"/>
    <property type="match status" value="1"/>
</dbReference>
<sequence length="3481" mass="363037">MGFIEEVADFDAGFFGISPREAWAMDPQQRILLETAWEAFESAGIDPQALRGSLTGVFAGIMDSGYGEAGWDDAEGHIGVGTQASVISGRVAYVLGFNGPAVSVDTACSSSLVAMHQACQALRSGECSMALAGGVMVMATPKTLIEFSRMRALSPDGRCRSFAAAADGAGFSEGAGVVLLERLSEARRNGHEVLAVIRGSAINQDGASNGLVAPSEPAQEQVIRLALAAAGLGGADVDVVEAHATGTRRGDPVEAQAILATYGQERDPDRPLWLGSIKSNMGHPQAAAGVAGVIKMIQAMRHGVLPPTLHVDAPTPQVDWSAGHVQLLTEAQPWKRGARIRRAGVSSFGISGTNAHLIVEEAPPAASNQATSSSGAPLAVSAGQAVVPLVVSAKSEAALRGQAARLSAHLADHPELDVADIGFSLATGRSAFDYRAAVVGADRHELMAGLSALATGQPAAGVVTGHPIGGKVAFVFPGHGPQWEAMAVELLDSSPVFAAQLRACADALAPHVDWSLEEVLRGGVAESSLTRVDVVQPALFAVMVSLAELWRSCGVEPAMVIGHSQGEIAAAYIAGALSLQDAARLVALRGRAIAELASGGGMASVGLPAEQVNARLSRWEGRIWVSALNSPTSTGVAGDPAALAELVAECTAEGVFAKVLAADFASHCPQMEPVKERLMAELATITSRAGDVPFFSTVVGAQLDTDTLDAAYWYRNVRQPVRFADTIRLLLEQGCSTFIEMGPHPVLGVAINETAEAAGQDLADMAVLGSMRRGDGGWRRFATSLAEAQVRGVTVDWTAVFAPHGPQRVSLPTYAFQRERYWLRSYNTAGTGGDLASAGLSTLDHPFLTAGVNLGDDQGWLFSGQLSVKDQAWLMDHAVFDVVLMPGTAFVEMALAAGARAELRRLDELVLEAPLLIPEDGAVQLQLLIGGPDEDGRCRVTIFSRPEKALTEGAEQWVRHATGALSADADDRSDFQQLVSWPPAGAMSVHADSLYGRLAEIGFQYGPVFQGVQAIWRRGDELFAEVSFDGEQSTEGFGVHPALFDAALHAAPGLMDGQPGQVQLPFAWGGVSLAGLADSALRVALVPTGAGGLRLTAWNLNGEPVIRVDSLDVRPIEAAQLARIGSRRTESLHVVDWTTVDAVEGRPRMAILGGGLSDVEAVLGEDVQCYPDLVALTEAVRGGVSAPEVVLTAAAVGGDDGLAAAARSGLYRTLGVLQAWLGVPELAQARLVFVTRAAVAVGAGECPDVAAAAAEGLLRSAASEKPGGFMWVDLDDSEASRRGVAAAVALSGEPRVAVREGIVLAPRLARVSSEPETDTPVFDPGRTVLITGGTGVLGVALARHLAAVHQCGHLLLVSRRGAEADGAEQLRGELEKQGCQVTFAAVDVADRDQLATALAAIPAEYPLGAVIHAAGVLADGVIESLHRAKVEQVLRPKLDAALHLHELTAGLDLSAFVLFSSAAAVLGSPGQANYAAANAFLDGLAQYRQSLGLPATSLAWGLWGEASGMTGELDDADQARLRRSGVAAMSTEYGLELFDRACARSEALLVPVQLDPAGLRAQAEAGMLPGLLSGLVRVAAKRRRAGGPLAQRLAGVPEGDWDNVLLAEVQGQVAAVLNRRSADAVDAEQALNEIGLDSLGAVELRNRLAQSTGLQLPTTLIFDHPSPGAIAKFLRTRVEGTIVGAAVPAAPAAPGRLDDAVAVVGMACRYPGGVDSADALWDMVFQGRDVMSGFPTDRGWDVAGLYHPDPDHAGTSYARDGGFVQDAADFDADFFGISPREALAMDPQQRLLLETAWETFESAGIDPKSLRGSQTGVFAGLLASQYGVHAAREVEGYLTTGLSASVASGRVAYVFGLEGPAVTIDTACSSSLVAMHQACQALRAGECSMALAGGATVIAHPGFFVEFSRQRALSPDGRCKSFAAASDGTGFSEGVGLVLLERLSDARRHGHQVLAVIRGSAVNQDGASNGLTAPNGPSQERVIRSALATAGLNTEDVDVVEAHGTGTVLGDPIEAQAIVATYGQDRDAERPVWLGSIKSNMGHTQAAAGVAGVIKMIQAMRHGVLPATLHVDEPTPHVDWSAGQVRLLTEAQPWDGGDRVRRAGVSSFGISGTNAHVILEEPPASEPAPSSPSDGNVSDDSSPMPFLVSAKSEVALRGQAARLCEYLADHPELAVVDVGFSLATSRSALDHRAAVVGTDRHELIAGLSALAAGRPDAGVVTGRVVGGKVALVFPGQGAQRVGMGAQLYEAYPVFTAALDEICTQFDPHLGRSLKELLFAPAGSPEAELLDQSAFTQPALFAIEVALYRLIESWGVRADYLIGHSIGELVAAHVAGVFSLADACVLVAARGRLMGGLPAGGAMVAVAASEDEVRPTLEGFGGRLSVAALNSPESTVVSGDADAIEEWVGLWSDRKTTRLKVSHAFHSARMEPMLAEFGAIVAKLSFGEPRIALVSNLTGRPATASELGSADYWVRQVRETVRFADGVGFLADAGVTKYLEVGPTGPLSAMVRQCVGDASPALSVPVLDANRPETQAVMGCVAKAYVHGVGVDWRAVFGPQRRRVGLPPYAFQRQRYWLTPSAGVGNLASAGLAGVGHPFLAAGVSLGDDDGWLFSGRLSVESHPWLADHAVLDAALLPAAALVEMALTAGAQADFHRLDELILEAPVLIPEDGGLQLQLRIGAASEQGRCRVTIHSRPESPTNKHGNAWVRHASGVLSAEAQDGAGFAELVTWPPADAQAVQAESLYDRLADAGFQYGPAFHGVRAMWRRGEQLFAEIALDAEHAGESFGVHPALFDAALHPAAGELGPGQVANALPLPFVWAGVSLWSRGAAVLRVMLSPNESGSLSIAAVDESGAPVLAVDSLDVRPIDAAALAAMSSPGVESLHALEWTPIPTDGAAPQRMVILEGGPLNLVDIVGENIERFADLALLSEAIRAGASAPEVVLTAAPIAGEGVRSDSVRAGLYRTLDLVRAWLGVPELAQSRLVLVARSAGVAGAAAEGLLRSAASEHPGRFMWIDLQDSHASEASRAVAGALTVTGEPRVVLREGTVCAPRLTRVTARPEPETAVFDPQRTVLITGGTGSLGMAVARHLASRYHCGRLLLVSRRGAAAEGAEQLRAELEQQGCQVTFAAADVADRDQLATVLAGIPAQHPLGAVIHAAGVLADGVIESLDRDKIEQVLRPKLDAAVHLHELTAELDLSAFVLFSSIASVLGSPGQANYVAANAFLDGLAQYRNGLGLPATSLAWGLWGQASGIAGQLNAADKVRIQRAGLAAMSTAYGLGLFDQACTRPEPLLVPVQLDLAALRAQARIGMLPPLLRGLVRAPAKREAAAATLAQRLDGVPESQWDGLLLAEVRSQIAAVLNHAGPEAVDPARAFNEIGLDSLGTIELRNRLALTTGLQLPTTLIFDHPNAGAIAKYLRIRLAKPVLSGSSEGAEAQETHPVRRLRQAGGLTSATADLTELDLDDLVKLAMNEQEVRK</sequence>
<dbReference type="InterPro" id="IPR020841">
    <property type="entry name" value="PKS_Beta-ketoAc_synthase_dom"/>
</dbReference>
<dbReference type="InterPro" id="IPR050091">
    <property type="entry name" value="PKS_NRPS_Biosynth_Enz"/>
</dbReference>
<dbReference type="InterPro" id="IPR014031">
    <property type="entry name" value="Ketoacyl_synth_C"/>
</dbReference>
<dbReference type="InterPro" id="IPR016039">
    <property type="entry name" value="Thiolase-like"/>
</dbReference>
<evidence type="ECO:0000256" key="1">
    <source>
        <dbReference type="ARBA" id="ARBA00005189"/>
    </source>
</evidence>
<feature type="domain" description="Ketosynthase family 3 (KS3)" evidence="12">
    <location>
        <begin position="1"/>
        <end position="361"/>
    </location>
</feature>
<feature type="domain" description="Carrier" evidence="11">
    <location>
        <begin position="1603"/>
        <end position="1678"/>
    </location>
</feature>
<dbReference type="Gene3D" id="3.30.70.3290">
    <property type="match status" value="2"/>
</dbReference>
<evidence type="ECO:0000256" key="2">
    <source>
        <dbReference type="ARBA" id="ARBA00022450"/>
    </source>
</evidence>
<evidence type="ECO:0000256" key="8">
    <source>
        <dbReference type="ARBA" id="ARBA00023315"/>
    </source>
</evidence>
<dbReference type="InterPro" id="IPR036291">
    <property type="entry name" value="NAD(P)-bd_dom_sf"/>
</dbReference>
<keyword evidence="7" id="KW-0511">Multifunctional enzyme</keyword>
<dbReference type="SUPFAM" id="SSF47336">
    <property type="entry name" value="ACP-like"/>
    <property type="match status" value="2"/>
</dbReference>
<protein>
    <recommendedName>
        <fullName evidence="16">Polyketide synthase</fullName>
    </recommendedName>
</protein>
<dbReference type="GO" id="GO:0004315">
    <property type="term" value="F:3-oxoacyl-[acyl-carrier-protein] synthase activity"/>
    <property type="evidence" value="ECO:0007669"/>
    <property type="project" value="InterPro"/>
</dbReference>
<dbReference type="SUPFAM" id="SSF55048">
    <property type="entry name" value="Probable ACP-binding domain of malonyl-CoA ACP transacylase"/>
    <property type="match status" value="2"/>
</dbReference>
<dbReference type="PROSITE" id="PS52004">
    <property type="entry name" value="KS3_2"/>
    <property type="match status" value="2"/>
</dbReference>
<dbReference type="PANTHER" id="PTHR43775">
    <property type="entry name" value="FATTY ACID SYNTHASE"/>
    <property type="match status" value="1"/>
</dbReference>
<dbReference type="PROSITE" id="PS00012">
    <property type="entry name" value="PHOSPHOPANTETHEINE"/>
    <property type="match status" value="2"/>
</dbReference>
<feature type="domain" description="Carrier" evidence="11">
    <location>
        <begin position="3350"/>
        <end position="3425"/>
    </location>
</feature>
<dbReference type="Gene3D" id="3.40.47.10">
    <property type="match status" value="2"/>
</dbReference>
<dbReference type="CDD" id="cd08956">
    <property type="entry name" value="KR_3_FAS_SDR_x"/>
    <property type="match status" value="2"/>
</dbReference>
<dbReference type="STRING" id="486698.AWC22_15835"/>
<dbReference type="GO" id="GO:0006633">
    <property type="term" value="P:fatty acid biosynthetic process"/>
    <property type="evidence" value="ECO:0007669"/>
    <property type="project" value="InterPro"/>
</dbReference>
<feature type="region of interest" description="N-terminal hotdog fold" evidence="9">
    <location>
        <begin position="2596"/>
        <end position="2723"/>
    </location>
</feature>
<keyword evidence="3" id="KW-0597">Phosphoprotein</keyword>
<dbReference type="PANTHER" id="PTHR43775:SF51">
    <property type="entry name" value="INACTIVE PHENOLPHTHIOCEROL SYNTHESIS POLYKETIDE SYNTHASE TYPE I PKS1-RELATED"/>
    <property type="match status" value="1"/>
</dbReference>
<dbReference type="InterPro" id="IPR016035">
    <property type="entry name" value="Acyl_Trfase/lysoPLipase"/>
</dbReference>
<gene>
    <name evidence="14" type="ORF">AWC22_15835</name>
</gene>
<feature type="region of interest" description="N-terminal hotdog fold" evidence="9">
    <location>
        <begin position="845"/>
        <end position="972"/>
    </location>
</feature>
<comment type="caution">
    <text evidence="14">The sequence shown here is derived from an EMBL/GenBank/DDBJ whole genome shotgun (WGS) entry which is preliminary data.</text>
</comment>
<dbReference type="GO" id="GO:0031177">
    <property type="term" value="F:phosphopantetheine binding"/>
    <property type="evidence" value="ECO:0007669"/>
    <property type="project" value="InterPro"/>
</dbReference>
<keyword evidence="4" id="KW-0808">Transferase</keyword>
<dbReference type="InterPro" id="IPR020807">
    <property type="entry name" value="PKS_DH"/>
</dbReference>
<dbReference type="SMART" id="SM00825">
    <property type="entry name" value="PKS_KS"/>
    <property type="match status" value="2"/>
</dbReference>
<dbReference type="Pfam" id="PF22953">
    <property type="entry name" value="SpnB_Rossmann"/>
    <property type="match status" value="2"/>
</dbReference>
<feature type="domain" description="PKS/mFAS DH" evidence="13">
    <location>
        <begin position="845"/>
        <end position="1122"/>
    </location>
</feature>
<evidence type="ECO:0000259" key="12">
    <source>
        <dbReference type="PROSITE" id="PS52004"/>
    </source>
</evidence>
<dbReference type="InterPro" id="IPR020806">
    <property type="entry name" value="PKS_PP-bd"/>
</dbReference>
<dbReference type="Pfam" id="PF08659">
    <property type="entry name" value="KR"/>
    <property type="match status" value="2"/>
</dbReference>
<evidence type="ECO:0000256" key="10">
    <source>
        <dbReference type="SAM" id="MobiDB-lite"/>
    </source>
</evidence>
<dbReference type="PROSITE" id="PS52019">
    <property type="entry name" value="PKS_MFAS_DH"/>
    <property type="match status" value="2"/>
</dbReference>
<keyword evidence="8" id="KW-0012">Acyltransferase</keyword>
<dbReference type="FunFam" id="3.40.47.10:FF:000019">
    <property type="entry name" value="Polyketide synthase type I"/>
    <property type="match status" value="2"/>
</dbReference>
<dbReference type="FunFam" id="3.40.366.10:FF:000002">
    <property type="entry name" value="Probable polyketide synthase 2"/>
    <property type="match status" value="2"/>
</dbReference>
<reference evidence="14 15" key="1">
    <citation type="submission" date="2016-01" db="EMBL/GenBank/DDBJ databases">
        <title>The new phylogeny of the genus Mycobacterium.</title>
        <authorList>
            <person name="Tarcisio F."/>
            <person name="Conor M."/>
            <person name="Antonella G."/>
            <person name="Elisabetta G."/>
            <person name="Giulia F.S."/>
            <person name="Sara T."/>
            <person name="Anna F."/>
            <person name="Clotilde B."/>
            <person name="Roberto B."/>
            <person name="Veronica D.S."/>
            <person name="Fabio R."/>
            <person name="Monica P."/>
            <person name="Olivier J."/>
            <person name="Enrico T."/>
            <person name="Nicola S."/>
        </authorList>
    </citation>
    <scope>NUCLEOTIDE SEQUENCE [LARGE SCALE GENOMIC DNA]</scope>
    <source>
        <strain evidence="14 15">DSM 45176</strain>
    </source>
</reference>
<dbReference type="SUPFAM" id="SSF53901">
    <property type="entry name" value="Thiolase-like"/>
    <property type="match status" value="2"/>
</dbReference>
<feature type="region of interest" description="C-terminal hotdog fold" evidence="9">
    <location>
        <begin position="2737"/>
        <end position="2875"/>
    </location>
</feature>
<dbReference type="InterPro" id="IPR049552">
    <property type="entry name" value="PKS_DH_N"/>
</dbReference>
<evidence type="ECO:0000256" key="4">
    <source>
        <dbReference type="ARBA" id="ARBA00022679"/>
    </source>
</evidence>
<dbReference type="Pfam" id="PF16197">
    <property type="entry name" value="KAsynt_C_assoc"/>
    <property type="match status" value="1"/>
</dbReference>
<dbReference type="InterPro" id="IPR014043">
    <property type="entry name" value="Acyl_transferase_dom"/>
</dbReference>
<dbReference type="Pfam" id="PF00109">
    <property type="entry name" value="ketoacyl-synt"/>
    <property type="match status" value="2"/>
</dbReference>
<dbReference type="Gene3D" id="3.10.129.110">
    <property type="entry name" value="Polyketide synthase dehydratase"/>
    <property type="match status" value="2"/>
</dbReference>
<dbReference type="InterPro" id="IPR001227">
    <property type="entry name" value="Ac_transferase_dom_sf"/>
</dbReference>
<evidence type="ECO:0000256" key="7">
    <source>
        <dbReference type="ARBA" id="ARBA00023268"/>
    </source>
</evidence>
<dbReference type="CDD" id="cd00833">
    <property type="entry name" value="PKS"/>
    <property type="match status" value="2"/>
</dbReference>
<feature type="active site" description="Proton acceptor; for dehydratase activity" evidence="9">
    <location>
        <position position="877"/>
    </location>
</feature>
<dbReference type="InterPro" id="IPR049551">
    <property type="entry name" value="PKS_DH_C"/>
</dbReference>
<evidence type="ECO:0000256" key="6">
    <source>
        <dbReference type="ARBA" id="ARBA00023098"/>
    </source>
</evidence>
<dbReference type="GO" id="GO:0004312">
    <property type="term" value="F:fatty acid synthase activity"/>
    <property type="evidence" value="ECO:0007669"/>
    <property type="project" value="TreeGrafter"/>
</dbReference>
<dbReference type="SUPFAM" id="SSF52151">
    <property type="entry name" value="FabD/lysophospholipase-like"/>
    <property type="match status" value="2"/>
</dbReference>
<feature type="region of interest" description="C-terminal hotdog fold" evidence="9">
    <location>
        <begin position="986"/>
        <end position="1122"/>
    </location>
</feature>
<dbReference type="InterPro" id="IPR016036">
    <property type="entry name" value="Malonyl_transacylase_ACP-bd"/>
</dbReference>
<dbReference type="InterPro" id="IPR042104">
    <property type="entry name" value="PKS_dehydratase_sf"/>
</dbReference>
<accession>A0A1X2D2K8</accession>
<feature type="region of interest" description="Disordered" evidence="10">
    <location>
        <begin position="2121"/>
        <end position="2144"/>
    </location>
</feature>
<name>A0A1X2D2K8_9MYCO</name>
<dbReference type="Gene3D" id="3.40.366.10">
    <property type="entry name" value="Malonyl-Coenzyme A Acyl Carrier Protein, domain 2"/>
    <property type="match status" value="2"/>
</dbReference>
<dbReference type="SMART" id="SM00823">
    <property type="entry name" value="PKS_PP"/>
    <property type="match status" value="2"/>
</dbReference>
<dbReference type="PROSITE" id="PS00606">
    <property type="entry name" value="KS3_1"/>
    <property type="match status" value="2"/>
</dbReference>
<evidence type="ECO:0000256" key="3">
    <source>
        <dbReference type="ARBA" id="ARBA00022553"/>
    </source>
</evidence>
<evidence type="ECO:0000313" key="15">
    <source>
        <dbReference type="Proteomes" id="UP000193087"/>
    </source>
</evidence>
<dbReference type="SMART" id="SM00827">
    <property type="entry name" value="PKS_AT"/>
    <property type="match status" value="2"/>
</dbReference>
<dbReference type="EMBL" id="LQPQ01000050">
    <property type="protein sequence ID" value="ORW82403.1"/>
    <property type="molecule type" value="Genomic_DNA"/>
</dbReference>
<dbReference type="Gene3D" id="3.40.50.720">
    <property type="entry name" value="NAD(P)-binding Rossmann-like Domain"/>
    <property type="match status" value="2"/>
</dbReference>
<keyword evidence="15" id="KW-1185">Reference proteome</keyword>
<evidence type="ECO:0000256" key="5">
    <source>
        <dbReference type="ARBA" id="ARBA00022832"/>
    </source>
</evidence>
<feature type="active site" description="Proton acceptor; for dehydratase activity" evidence="9">
    <location>
        <position position="2628"/>
    </location>
</feature>
<dbReference type="InterPro" id="IPR018201">
    <property type="entry name" value="Ketoacyl_synth_AS"/>
</dbReference>
<dbReference type="SUPFAM" id="SSF51735">
    <property type="entry name" value="NAD(P)-binding Rossmann-fold domains"/>
    <property type="match status" value="4"/>
</dbReference>
<dbReference type="InterPro" id="IPR055123">
    <property type="entry name" value="SpnB-like_Rossmann"/>
</dbReference>
<keyword evidence="5" id="KW-0276">Fatty acid metabolism</keyword>
<feature type="domain" description="Ketosynthase family 3 (KS3)" evidence="12">
    <location>
        <begin position="1698"/>
        <end position="2121"/>
    </location>
</feature>
<dbReference type="Pfam" id="PF02801">
    <property type="entry name" value="Ketoacyl-synt_C"/>
    <property type="match status" value="2"/>
</dbReference>
<evidence type="ECO:0000259" key="11">
    <source>
        <dbReference type="PROSITE" id="PS50075"/>
    </source>
</evidence>
<evidence type="ECO:0008006" key="16">
    <source>
        <dbReference type="Google" id="ProtNLM"/>
    </source>
</evidence>